<evidence type="ECO:0000313" key="3">
    <source>
        <dbReference type="Proteomes" id="UP000015961"/>
    </source>
</evidence>
<sequence>MRRFANFFLEDWQFFQYTLIKRINGFWYFLGRIPVLSRMFDEKVYRTYEFKRFIGIILVILEVVFSFLKKILIMGLAVLFQLVLQTFFEGENFATMFSRIDQITIQKGIFLWLLVLVIFGGFFTHFSVTISKKAMDFYTEFALSRNHFILGQEFVKIFKHTIYYIGAALLCGLILQKSTIIFFILFSYLACQLVLFVFCRSLYMHYEGIVIRRFIGLGVTVLFLVLLSAIYKYDQIWRLTDFFTSSWFLLVWLIMASMGFYRAWYYPKQSLFIQKVIAQSVVFYDGLADAKLKNNEYISKGLKMQKQLQVNHDQHVEKLTGTYYLNALLFSRYQHVFRKKIRYLIAAFSIIAIILVGLRIANIQHYLSENDMFRLLPILFFVMYGLSFGKQIVQMVFVNCDASMLYYPFYRESHTILEGFNYRFRQIIKYNSVIISGIFLLFVLFQVLNNFYLSWSFFGVLLLLLSALGLLFSFHELFIYYLLQPFTADMTVQSPTYRVVTWLFYFFSYMNTQLKFSSFFYVITISFISITYVLVGLVIIYFIAPRTFKIKE</sequence>
<dbReference type="PATRIC" id="fig|1140003.3.peg.497"/>
<organism evidence="2 3">
    <name type="scientific">Enterococcus sulfureus ATCC 49903</name>
    <dbReference type="NCBI Taxonomy" id="1140003"/>
    <lineage>
        <taxon>Bacteria</taxon>
        <taxon>Bacillati</taxon>
        <taxon>Bacillota</taxon>
        <taxon>Bacilli</taxon>
        <taxon>Lactobacillales</taxon>
        <taxon>Enterococcaceae</taxon>
        <taxon>Enterococcus</taxon>
    </lineage>
</organism>
<feature type="transmembrane region" description="Helical" evidence="1">
    <location>
        <begin position="455"/>
        <end position="483"/>
    </location>
</feature>
<dbReference type="AlphaFoldDB" id="S0LB18"/>
<feature type="transmembrane region" description="Helical" evidence="1">
    <location>
        <begin position="495"/>
        <end position="512"/>
    </location>
</feature>
<keyword evidence="3" id="KW-1185">Reference proteome</keyword>
<feature type="transmembrane region" description="Helical" evidence="1">
    <location>
        <begin position="245"/>
        <end position="265"/>
    </location>
</feature>
<dbReference type="Proteomes" id="UP000015961">
    <property type="component" value="Unassembled WGS sequence"/>
</dbReference>
<evidence type="ECO:0000256" key="1">
    <source>
        <dbReference type="SAM" id="Phobius"/>
    </source>
</evidence>
<feature type="transmembrane region" description="Helical" evidence="1">
    <location>
        <begin position="157"/>
        <end position="175"/>
    </location>
</feature>
<dbReference type="eggNOG" id="ENOG502Z8J5">
    <property type="taxonomic scope" value="Bacteria"/>
</dbReference>
<feature type="transmembrane region" description="Helical" evidence="1">
    <location>
        <begin position="430"/>
        <end position="449"/>
    </location>
</feature>
<feature type="transmembrane region" description="Helical" evidence="1">
    <location>
        <begin position="372"/>
        <end position="389"/>
    </location>
</feature>
<evidence type="ECO:0000313" key="2">
    <source>
        <dbReference type="EMBL" id="EOT87440.1"/>
    </source>
</evidence>
<reference evidence="2 3" key="1">
    <citation type="submission" date="2013-03" db="EMBL/GenBank/DDBJ databases">
        <title>The Genome Sequence of Enterococcus sulfureus ATCC_49903 (PacBio/Illumina hybrid assembly).</title>
        <authorList>
            <consortium name="The Broad Institute Genomics Platform"/>
            <consortium name="The Broad Institute Genome Sequencing Center for Infectious Disease"/>
            <person name="Earl A."/>
            <person name="Russ C."/>
            <person name="Gilmore M."/>
            <person name="Surin D."/>
            <person name="Walker B."/>
            <person name="Young S."/>
            <person name="Zeng Q."/>
            <person name="Gargeya S."/>
            <person name="Fitzgerald M."/>
            <person name="Haas B."/>
            <person name="Abouelleil A."/>
            <person name="Allen A.W."/>
            <person name="Alvarado L."/>
            <person name="Arachchi H.M."/>
            <person name="Berlin A.M."/>
            <person name="Chapman S.B."/>
            <person name="Gainer-Dewar J."/>
            <person name="Goldberg J."/>
            <person name="Griggs A."/>
            <person name="Gujja S."/>
            <person name="Hansen M."/>
            <person name="Howarth C."/>
            <person name="Imamovic A."/>
            <person name="Ireland A."/>
            <person name="Larimer J."/>
            <person name="McCowan C."/>
            <person name="Murphy C."/>
            <person name="Pearson M."/>
            <person name="Poon T.W."/>
            <person name="Priest M."/>
            <person name="Roberts A."/>
            <person name="Saif S."/>
            <person name="Shea T."/>
            <person name="Sisk P."/>
            <person name="Sykes S."/>
            <person name="Wortman J."/>
            <person name="Nusbaum C."/>
            <person name="Birren B."/>
        </authorList>
    </citation>
    <scope>NUCLEOTIDE SEQUENCE [LARGE SCALE GENOMIC DNA]</scope>
    <source>
        <strain evidence="2 3">ATCC 49903</strain>
    </source>
</reference>
<comment type="caution">
    <text evidence="2">The sequence shown here is derived from an EMBL/GenBank/DDBJ whole genome shotgun (WGS) entry which is preliminary data.</text>
</comment>
<feature type="transmembrane region" description="Helical" evidence="1">
    <location>
        <begin position="214"/>
        <end position="233"/>
    </location>
</feature>
<protein>
    <submittedName>
        <fullName evidence="2">Uncharacterized protein</fullName>
    </submittedName>
</protein>
<dbReference type="STRING" id="1140003.OMY_00501"/>
<feature type="transmembrane region" description="Helical" evidence="1">
    <location>
        <begin position="109"/>
        <end position="128"/>
    </location>
</feature>
<feature type="transmembrane region" description="Helical" evidence="1">
    <location>
        <begin position="181"/>
        <end position="202"/>
    </location>
</feature>
<dbReference type="OrthoDB" id="1710898at2"/>
<feature type="transmembrane region" description="Helical" evidence="1">
    <location>
        <begin position="518"/>
        <end position="544"/>
    </location>
</feature>
<dbReference type="EMBL" id="ASWO01000001">
    <property type="protein sequence ID" value="EOT87440.1"/>
    <property type="molecule type" value="Genomic_DNA"/>
</dbReference>
<name>S0LB18_9ENTE</name>
<keyword evidence="1" id="KW-1133">Transmembrane helix</keyword>
<feature type="transmembrane region" description="Helical" evidence="1">
    <location>
        <begin position="341"/>
        <end position="360"/>
    </location>
</feature>
<proteinExistence type="predicted"/>
<keyword evidence="1" id="KW-0472">Membrane</keyword>
<gene>
    <name evidence="2" type="ORF">I573_00496</name>
</gene>
<keyword evidence="1" id="KW-0812">Transmembrane</keyword>
<feature type="transmembrane region" description="Helical" evidence="1">
    <location>
        <begin position="53"/>
        <end position="80"/>
    </location>
</feature>
<accession>S0LB18</accession>